<keyword evidence="3" id="KW-1185">Reference proteome</keyword>
<feature type="non-terminal residue" evidence="4">
    <location>
        <position position="1471"/>
    </location>
</feature>
<dbReference type="InterPro" id="IPR005312">
    <property type="entry name" value="DUF1759"/>
</dbReference>
<gene>
    <name evidence="4" type="primary">LOC112452647</name>
</gene>
<dbReference type="InterPro" id="IPR040676">
    <property type="entry name" value="DUF5641"/>
</dbReference>
<evidence type="ECO:0000259" key="2">
    <source>
        <dbReference type="Pfam" id="PF18701"/>
    </source>
</evidence>
<evidence type="ECO:0000313" key="3">
    <source>
        <dbReference type="Proteomes" id="UP000504618"/>
    </source>
</evidence>
<dbReference type="InterPro" id="IPR043502">
    <property type="entry name" value="DNA/RNA_pol_sf"/>
</dbReference>
<dbReference type="Pfam" id="PF18701">
    <property type="entry name" value="DUF5641"/>
    <property type="match status" value="1"/>
</dbReference>
<feature type="compositionally biased region" description="Low complexity" evidence="1">
    <location>
        <begin position="100"/>
        <end position="114"/>
    </location>
</feature>
<dbReference type="RefSeq" id="XP_024868733.1">
    <property type="nucleotide sequence ID" value="XM_025012965.1"/>
</dbReference>
<dbReference type="SUPFAM" id="SSF56672">
    <property type="entry name" value="DNA/RNA polymerases"/>
    <property type="match status" value="1"/>
</dbReference>
<dbReference type="Pfam" id="PF03564">
    <property type="entry name" value="DUF1759"/>
    <property type="match status" value="1"/>
</dbReference>
<reference evidence="4" key="1">
    <citation type="submission" date="2025-08" db="UniProtKB">
        <authorList>
            <consortium name="RefSeq"/>
        </authorList>
    </citation>
    <scope>IDENTIFICATION</scope>
    <source>
        <tissue evidence="4">Whole body</tissue>
    </source>
</reference>
<name>A0A6J1PH31_9HYME</name>
<evidence type="ECO:0000256" key="1">
    <source>
        <dbReference type="SAM" id="MobiDB-lite"/>
    </source>
</evidence>
<dbReference type="Proteomes" id="UP000504618">
    <property type="component" value="Unplaced"/>
</dbReference>
<dbReference type="InterPro" id="IPR008042">
    <property type="entry name" value="Retrotrans_Pao"/>
</dbReference>
<feature type="compositionally biased region" description="Polar residues" evidence="1">
    <location>
        <begin position="370"/>
        <end position="380"/>
    </location>
</feature>
<dbReference type="PANTHER" id="PTHR47331">
    <property type="entry name" value="PHD-TYPE DOMAIN-CONTAINING PROTEIN"/>
    <property type="match status" value="1"/>
</dbReference>
<feature type="region of interest" description="Disordered" evidence="1">
    <location>
        <begin position="354"/>
        <end position="380"/>
    </location>
</feature>
<feature type="compositionally biased region" description="Low complexity" evidence="1">
    <location>
        <begin position="463"/>
        <end position="472"/>
    </location>
</feature>
<feature type="region of interest" description="Disordered" evidence="1">
    <location>
        <begin position="96"/>
        <end position="116"/>
    </location>
</feature>
<proteinExistence type="predicted"/>
<dbReference type="GeneID" id="112452647"/>
<dbReference type="OrthoDB" id="7553681at2759"/>
<protein>
    <submittedName>
        <fullName evidence="4">Uncharacterized protein LOC112452647</fullName>
    </submittedName>
</protein>
<feature type="domain" description="DUF5641" evidence="2">
    <location>
        <begin position="1402"/>
        <end position="1470"/>
    </location>
</feature>
<evidence type="ECO:0000313" key="4">
    <source>
        <dbReference type="RefSeq" id="XP_024868733.1"/>
    </source>
</evidence>
<feature type="region of interest" description="Disordered" evidence="1">
    <location>
        <begin position="463"/>
        <end position="510"/>
    </location>
</feature>
<accession>A0A6J1PH31</accession>
<dbReference type="Pfam" id="PF05380">
    <property type="entry name" value="Peptidase_A17"/>
    <property type="match status" value="2"/>
</dbReference>
<dbReference type="GO" id="GO:0071897">
    <property type="term" value="P:DNA biosynthetic process"/>
    <property type="evidence" value="ECO:0007669"/>
    <property type="project" value="UniProtKB-ARBA"/>
</dbReference>
<feature type="compositionally biased region" description="Basic and acidic residues" evidence="1">
    <location>
        <begin position="354"/>
        <end position="368"/>
    </location>
</feature>
<dbReference type="PANTHER" id="PTHR47331:SF5">
    <property type="entry name" value="RIBONUCLEASE H"/>
    <property type="match status" value="1"/>
</dbReference>
<feature type="compositionally biased region" description="Polar residues" evidence="1">
    <location>
        <begin position="478"/>
        <end position="506"/>
    </location>
</feature>
<organism evidence="3 4">
    <name type="scientific">Temnothorax curvispinosus</name>
    <dbReference type="NCBI Taxonomy" id="300111"/>
    <lineage>
        <taxon>Eukaryota</taxon>
        <taxon>Metazoa</taxon>
        <taxon>Ecdysozoa</taxon>
        <taxon>Arthropoda</taxon>
        <taxon>Hexapoda</taxon>
        <taxon>Insecta</taxon>
        <taxon>Pterygota</taxon>
        <taxon>Neoptera</taxon>
        <taxon>Endopterygota</taxon>
        <taxon>Hymenoptera</taxon>
        <taxon>Apocrita</taxon>
        <taxon>Aculeata</taxon>
        <taxon>Formicoidea</taxon>
        <taxon>Formicidae</taxon>
        <taxon>Myrmicinae</taxon>
        <taxon>Temnothorax</taxon>
    </lineage>
</organism>
<sequence length="1471" mass="168072">MSVENLRKQRSGLKGKITNIRNFIIKAEKDAENVLPGEITARLQALEDTHSKFQAVAQNLLLLLPEEEYQQRDEVEESEFDERYFSTKAALLQLAERIKPPSTGPSTSASTSNSDTGVMQVLEQQTTLIQRMAERSVESDGSALARIIEQQNQLLERLSTRSNTPAREPHVKLPVIQLPSFDRNMEEWKRYSDTFKTLIHDSDLTNVQKHQYLVGSLSGQAAKIIESIDISENNYAIAWDLLKKRYDDERGIRKRHIQCLFELPLVKRESASAIQDLVDHIQKHLRVLQAMGLPTESWGDLIIYLIEKNLDNATRRRWEEHIEQRDGVTTSVMIEFLQRQCQLLRRATSDSESVNKAKDDIREKDKTSKQRSLNSKAQGKTTLSTITQERRCYLCQGQHLIYSCKLFLGLPVEDRIREIKRLKLCLNCLRNDHFSRDCRSGSCRECGERHNTLCHVVKRASCSSADSAGGSADRSRESSGTTLSSVADTEMGASTSNNESSGNMSVQHARGERKQVLMSTAIVNIESNNNDNQLRVLLDSASEVNFITLAACNRLNIKLESVCESINGLNNMSCAIKYGCQISMKSRMSKFELSLCCLVVPKITKNLPSFSIKISKLSIPENLKLADPFFYNPGHIDALIGGEFFLQLLEAGKIELGNSLPALQNTKFGWIVSGPVPQHLIASRTTNHQPSNNHVCLVTQQISLDDTLRKFWELEEYTDNNTRLSKEEQYCENHFANTTKRDASGRFVVRLPFRENRAQLGQSRDIAMKRLICLERKFQREPELYKLYSEFMRKYIDLNHMSKVNGDARIPNPVYLPHHGVLRESSTTTKLRVVFNASSKTTSGISLNDTLMKGPNLQDSIINLMLRFRLHAVAITADLRKMYCQVLVHEDGRDYQRILWRFSPIDSVDDYWLNTVTYGADSEPEAIKVVSQLESLLREGGFKTHKWRSNREGVVPEPLAVDRVEESSVLEIDASAVKTLGLGWHPKSDMFQFSIEPITSSVKTKREVLSMISKLFDPLRLIGPILTRAKLIMQGTWLASLGWDEPLTDDLRQALEAYTEDLREARVAPVKSRTITLPRLELCGAVVLVHLVQGVKKALKIKFDEEHAWSDSKISILPSRHWHHVNGNENPADLISRDTSLKILRQSKIWWEGPDWLSRSDDCELRKMKTLSLTEEDEKTIRAERVSSTRVFVSVGISDDVAEFLLNKYSLLSRIERILAWIVRFGFNVRRNRDNRSLDCLTIDEIRRAHQLLIVAVQRVHFSEEMSSLLSGKQIRSSSKLLSLNPFVDKRGLLGVGGRIQNSQVAFEKKHPIILPSDSRFTRLLFEKEHRRLLHIGPQALLYSIREKYWPFKGKIIARKITHDCITCFRNKPKPLSQIMGDLMIALPDADVTDIPLNRLDRWQAVQRIAQDFWKRWSREYLTSLQGRTKWTSERDNLAINDVVLIQDNNAPPLRWKLGKVIQVYEGTDER</sequence>